<gene>
    <name evidence="3" type="ORF">BM477_07800</name>
</gene>
<organism evidence="3 4">
    <name type="scientific">Boudabousia marimammalium</name>
    <dbReference type="NCBI Taxonomy" id="156892"/>
    <lineage>
        <taxon>Bacteria</taxon>
        <taxon>Bacillati</taxon>
        <taxon>Actinomycetota</taxon>
        <taxon>Actinomycetes</taxon>
        <taxon>Actinomycetales</taxon>
        <taxon>Actinomycetaceae</taxon>
        <taxon>Boudabousia</taxon>
    </lineage>
</organism>
<dbReference type="PROSITE" id="PS50975">
    <property type="entry name" value="ATP_GRASP"/>
    <property type="match status" value="1"/>
</dbReference>
<keyword evidence="4" id="KW-1185">Reference proteome</keyword>
<dbReference type="InterPro" id="IPR013815">
    <property type="entry name" value="ATP_grasp_subdomain_1"/>
</dbReference>
<evidence type="ECO:0000256" key="1">
    <source>
        <dbReference type="PROSITE-ProRule" id="PRU00409"/>
    </source>
</evidence>
<keyword evidence="1" id="KW-0547">Nucleotide-binding</keyword>
<proteinExistence type="predicted"/>
<reference evidence="4" key="1">
    <citation type="submission" date="2016-11" db="EMBL/GenBank/DDBJ databases">
        <title>Actinomyces gypaetusis sp. nov. isolated from Gypaetus barbatus in Qinghai Tibet Plateau China.</title>
        <authorList>
            <person name="Meng X."/>
        </authorList>
    </citation>
    <scope>NUCLEOTIDE SEQUENCE [LARGE SCALE GENOMIC DNA]</scope>
    <source>
        <strain evidence="4">DSM 15383</strain>
    </source>
</reference>
<sequence>MSETAEPKFHPVILGPDIGTYALARSFNDEWGMKPTVIAAMELGPIANSSILDPHIYDREQLPDPNTSDPNVAALLQLTPQIKAEHPGKQLLLIANTDGKIWEILNHREALEKDYVFALPDAETISTTNDKGHFAELARKYGLAVPPTLEIRLDDGVESIMASLEESGFSYPLVLKPCYAFDYEMLKWEGKRKVYMVDNQEQMEHHLRTLIKKTAGVESARRFVIQPRIDGNDTHNLLITAYVDRTGAVTMLSSAHVLIEDHAPSALGNPAAMITEPYPELYQQVERFLTGIGWHGFANFDLKVDKNTGIVYFFEINPRIGRSCYYNTLSGLNPMPVTVDDIIEGRTGQKRYMQKSALYTIIPLRLLYSYVDDHLVAQIKRLKGRVGHPLLNPNERHFSLRSLKRELYVRLALLNHYRKYRRNYPVSAFRAQGAESYDTTPLRGPITGTEQ</sequence>
<dbReference type="OrthoDB" id="5420347at2"/>
<accession>A0A1Q5PJ61</accession>
<feature type="domain" description="ATP-grasp" evidence="2">
    <location>
        <begin position="135"/>
        <end position="343"/>
    </location>
</feature>
<dbReference type="GO" id="GO:0046872">
    <property type="term" value="F:metal ion binding"/>
    <property type="evidence" value="ECO:0007669"/>
    <property type="project" value="InterPro"/>
</dbReference>
<dbReference type="Proteomes" id="UP000186465">
    <property type="component" value="Unassembled WGS sequence"/>
</dbReference>
<dbReference type="AlphaFoldDB" id="A0A1Q5PJ61"/>
<dbReference type="STRING" id="156892.BM477_07800"/>
<protein>
    <recommendedName>
        <fullName evidence="2">ATP-grasp domain-containing protein</fullName>
    </recommendedName>
</protein>
<evidence type="ECO:0000313" key="3">
    <source>
        <dbReference type="EMBL" id="OKL45901.1"/>
    </source>
</evidence>
<dbReference type="GO" id="GO:0005524">
    <property type="term" value="F:ATP binding"/>
    <property type="evidence" value="ECO:0007669"/>
    <property type="project" value="UniProtKB-UniRule"/>
</dbReference>
<name>A0A1Q5PJ61_9ACTO</name>
<evidence type="ECO:0000313" key="4">
    <source>
        <dbReference type="Proteomes" id="UP000186465"/>
    </source>
</evidence>
<dbReference type="RefSeq" id="WP_075362138.1">
    <property type="nucleotide sequence ID" value="NZ_MPDM01000011.1"/>
</dbReference>
<dbReference type="EMBL" id="MPDM01000011">
    <property type="protein sequence ID" value="OKL45901.1"/>
    <property type="molecule type" value="Genomic_DNA"/>
</dbReference>
<dbReference type="Gene3D" id="3.30.1490.20">
    <property type="entry name" value="ATP-grasp fold, A domain"/>
    <property type="match status" value="1"/>
</dbReference>
<dbReference type="SUPFAM" id="SSF56059">
    <property type="entry name" value="Glutathione synthetase ATP-binding domain-like"/>
    <property type="match status" value="1"/>
</dbReference>
<keyword evidence="1" id="KW-0067">ATP-binding</keyword>
<dbReference type="Gene3D" id="3.30.470.20">
    <property type="entry name" value="ATP-grasp fold, B domain"/>
    <property type="match status" value="1"/>
</dbReference>
<comment type="caution">
    <text evidence="3">The sequence shown here is derived from an EMBL/GenBank/DDBJ whole genome shotgun (WGS) entry which is preliminary data.</text>
</comment>
<dbReference type="InterPro" id="IPR011761">
    <property type="entry name" value="ATP-grasp"/>
</dbReference>
<evidence type="ECO:0000259" key="2">
    <source>
        <dbReference type="PROSITE" id="PS50975"/>
    </source>
</evidence>